<feature type="compositionally biased region" description="Polar residues" evidence="1">
    <location>
        <begin position="7"/>
        <end position="26"/>
    </location>
</feature>
<keyword evidence="3" id="KW-1185">Reference proteome</keyword>
<feature type="compositionally biased region" description="Low complexity" evidence="1">
    <location>
        <begin position="187"/>
        <end position="196"/>
    </location>
</feature>
<protein>
    <submittedName>
        <fullName evidence="2">Uncharacterized protein</fullName>
    </submittedName>
</protein>
<dbReference type="EMBL" id="QKRW01000035">
    <property type="protein sequence ID" value="RAL60981.1"/>
    <property type="molecule type" value="Genomic_DNA"/>
</dbReference>
<evidence type="ECO:0000313" key="2">
    <source>
        <dbReference type="EMBL" id="RAL60981.1"/>
    </source>
</evidence>
<reference evidence="2 3" key="1">
    <citation type="submission" date="2018-06" db="EMBL/GenBank/DDBJ databases">
        <title>Genome Sequence of the Brown Rot Fungal Pathogen Monilinia fructigena.</title>
        <authorList>
            <person name="Landi L."/>
            <person name="De Miccolis Angelini R.M."/>
            <person name="Pollastro S."/>
            <person name="Abate D."/>
            <person name="Faretra F."/>
            <person name="Romanazzi G."/>
        </authorList>
    </citation>
    <scope>NUCLEOTIDE SEQUENCE [LARGE SCALE GENOMIC DNA]</scope>
    <source>
        <strain evidence="2 3">Mfrg269</strain>
    </source>
</reference>
<feature type="compositionally biased region" description="Low complexity" evidence="1">
    <location>
        <begin position="27"/>
        <end position="43"/>
    </location>
</feature>
<name>A0A395ILF5_9HELO</name>
<accession>A0A395ILF5</accession>
<evidence type="ECO:0000256" key="1">
    <source>
        <dbReference type="SAM" id="MobiDB-lite"/>
    </source>
</evidence>
<evidence type="ECO:0000313" key="3">
    <source>
        <dbReference type="Proteomes" id="UP000249056"/>
    </source>
</evidence>
<proteinExistence type="predicted"/>
<dbReference type="OrthoDB" id="3045089at2759"/>
<feature type="region of interest" description="Disordered" evidence="1">
    <location>
        <begin position="120"/>
        <end position="196"/>
    </location>
</feature>
<dbReference type="Proteomes" id="UP000249056">
    <property type="component" value="Unassembled WGS sequence"/>
</dbReference>
<dbReference type="AlphaFoldDB" id="A0A395ILF5"/>
<sequence>MSLRTRGPTTRITIDSPNTQSPYTTPSHSTSNSRSNSFSEGSSGHLHYSDDIEPSESASRPRAATRYIGREQISSREQSTSRPPPVERTHTISRAIAEATLLNPPLLMVVGRTAPPPSYAPSAYSTGPNGTSYAPPFGNPGIAPPPGPGPGALTHYGGGYPQQYNQGSNPFAPQSPNSFAPQPSPSPGGASYFKQP</sequence>
<organism evidence="2 3">
    <name type="scientific">Monilinia fructigena</name>
    <dbReference type="NCBI Taxonomy" id="38457"/>
    <lineage>
        <taxon>Eukaryota</taxon>
        <taxon>Fungi</taxon>
        <taxon>Dikarya</taxon>
        <taxon>Ascomycota</taxon>
        <taxon>Pezizomycotina</taxon>
        <taxon>Leotiomycetes</taxon>
        <taxon>Helotiales</taxon>
        <taxon>Sclerotiniaceae</taxon>
        <taxon>Monilinia</taxon>
    </lineage>
</organism>
<comment type="caution">
    <text evidence="2">The sequence shown here is derived from an EMBL/GenBank/DDBJ whole genome shotgun (WGS) entry which is preliminary data.</text>
</comment>
<gene>
    <name evidence="2" type="ORF">DID88_010077</name>
</gene>
<feature type="compositionally biased region" description="Polar residues" evidence="1">
    <location>
        <begin position="168"/>
        <end position="177"/>
    </location>
</feature>
<feature type="region of interest" description="Disordered" evidence="1">
    <location>
        <begin position="1"/>
        <end position="94"/>
    </location>
</feature>